<evidence type="ECO:0000313" key="2">
    <source>
        <dbReference type="Proteomes" id="UP000403266"/>
    </source>
</evidence>
<proteinExistence type="predicted"/>
<protein>
    <submittedName>
        <fullName evidence="1">Uncharacterized protein</fullName>
    </submittedName>
</protein>
<accession>A0A5N7MPD9</accession>
<dbReference type="RefSeq" id="WP_152715529.1">
    <property type="nucleotide sequence ID" value="NZ_VOSJ01000182.1"/>
</dbReference>
<dbReference type="AlphaFoldDB" id="A0A5N7MPD9"/>
<dbReference type="Proteomes" id="UP000403266">
    <property type="component" value="Unassembled WGS sequence"/>
</dbReference>
<dbReference type="OrthoDB" id="7862614at2"/>
<comment type="caution">
    <text evidence="1">The sequence shown here is derived from an EMBL/GenBank/DDBJ whole genome shotgun (WGS) entry which is preliminary data.</text>
</comment>
<keyword evidence="2" id="KW-1185">Reference proteome</keyword>
<dbReference type="EMBL" id="VOSK01000179">
    <property type="protein sequence ID" value="MPR28887.1"/>
    <property type="molecule type" value="Genomic_DNA"/>
</dbReference>
<reference evidence="1 2" key="1">
    <citation type="journal article" date="2019" name="Syst. Appl. Microbiol.">
        <title>Microvirga tunisiensis sp. nov., a root nodule symbiotic bacterium isolated from Lupinus micranthus and L. luteus grown in Northern Tunisia.</title>
        <authorList>
            <person name="Msaddak A."/>
            <person name="Rejili M."/>
            <person name="Duran D."/>
            <person name="Mars M."/>
            <person name="Palacios J.M."/>
            <person name="Ruiz-Argueso T."/>
            <person name="Rey L."/>
            <person name="Imperial J."/>
        </authorList>
    </citation>
    <scope>NUCLEOTIDE SEQUENCE [LARGE SCALE GENOMIC DNA]</scope>
    <source>
        <strain evidence="1 2">Lmie10</strain>
    </source>
</reference>
<gene>
    <name evidence="1" type="ORF">FS320_28120</name>
</gene>
<sequence>MRSLRAVEVAAPLREHWDIQAFEEVLACNIKDVIADFCLTDAEIIRFYADNQLHGNMDEMVTSSAELYFKAETLSYGHVAQVSTGREESSCVVLDMEFVHDSVTVFFQLIFGNYYIGVKISEVLLDATFRRVDFNPSSFERILSSARLRPLPARFKSSYCLAGSVRH</sequence>
<name>A0A5N7MPD9_9HYPH</name>
<evidence type="ECO:0000313" key="1">
    <source>
        <dbReference type="EMBL" id="MPR28887.1"/>
    </source>
</evidence>
<organism evidence="1 2">
    <name type="scientific">Microvirga tunisiensis</name>
    <dbReference type="NCBI Taxonomy" id="2108360"/>
    <lineage>
        <taxon>Bacteria</taxon>
        <taxon>Pseudomonadati</taxon>
        <taxon>Pseudomonadota</taxon>
        <taxon>Alphaproteobacteria</taxon>
        <taxon>Hyphomicrobiales</taxon>
        <taxon>Methylobacteriaceae</taxon>
        <taxon>Microvirga</taxon>
    </lineage>
</organism>